<accession>A0A839RME3</accession>
<keyword evidence="3" id="KW-1185">Reference proteome</keyword>
<comment type="caution">
    <text evidence="2">The sequence shown here is derived from an EMBL/GenBank/DDBJ whole genome shotgun (WGS) entry which is preliminary data.</text>
</comment>
<proteinExistence type="predicted"/>
<feature type="transmembrane region" description="Helical" evidence="1">
    <location>
        <begin position="66"/>
        <end position="86"/>
    </location>
</feature>
<evidence type="ECO:0000313" key="2">
    <source>
        <dbReference type="EMBL" id="MBB3037567.1"/>
    </source>
</evidence>
<dbReference type="OrthoDB" id="4336046at2"/>
<reference evidence="2 3" key="1">
    <citation type="submission" date="2020-08" db="EMBL/GenBank/DDBJ databases">
        <title>Sequencing the genomes of 1000 actinobacteria strains.</title>
        <authorList>
            <person name="Klenk H.-P."/>
        </authorList>
    </citation>
    <scope>NUCLEOTIDE SEQUENCE [LARGE SCALE GENOMIC DNA]</scope>
    <source>
        <strain evidence="2 3">DSM 45258</strain>
    </source>
</reference>
<evidence type="ECO:0000256" key="1">
    <source>
        <dbReference type="SAM" id="Phobius"/>
    </source>
</evidence>
<feature type="transmembrane region" description="Helical" evidence="1">
    <location>
        <begin position="239"/>
        <end position="258"/>
    </location>
</feature>
<dbReference type="AlphaFoldDB" id="A0A839RME3"/>
<feature type="transmembrane region" description="Helical" evidence="1">
    <location>
        <begin position="155"/>
        <end position="177"/>
    </location>
</feature>
<evidence type="ECO:0000313" key="3">
    <source>
        <dbReference type="Proteomes" id="UP000567922"/>
    </source>
</evidence>
<name>A0A839RME3_9ACTN</name>
<dbReference type="Proteomes" id="UP000567922">
    <property type="component" value="Unassembled WGS sequence"/>
</dbReference>
<organism evidence="2 3">
    <name type="scientific">Hoyosella altamirensis</name>
    <dbReference type="NCBI Taxonomy" id="616997"/>
    <lineage>
        <taxon>Bacteria</taxon>
        <taxon>Bacillati</taxon>
        <taxon>Actinomycetota</taxon>
        <taxon>Actinomycetes</taxon>
        <taxon>Mycobacteriales</taxon>
        <taxon>Hoyosellaceae</taxon>
        <taxon>Hoyosella</taxon>
    </lineage>
</organism>
<feature type="transmembrane region" description="Helical" evidence="1">
    <location>
        <begin position="107"/>
        <end position="135"/>
    </location>
</feature>
<feature type="transmembrane region" description="Helical" evidence="1">
    <location>
        <begin position="184"/>
        <end position="204"/>
    </location>
</feature>
<gene>
    <name evidence="2" type="ORF">FHU29_002016</name>
</gene>
<dbReference type="RefSeq" id="WP_064441017.1">
    <property type="nucleotide sequence ID" value="NZ_BDDI01000011.1"/>
</dbReference>
<sequence length="263" mass="27834">MGVIAAERIKLTSVKSPWWCSGIVIVIGIGFAWLMGFSAKMAWENYREIDQPGFEQWFLNPFEATLGIHLFGVTVLMILAALVVTSEYRFGVVRNTFLATNHRGMVLLAKAGITAVLAAVLTALVTVGALLLARAAAGAEAGAQLSLSGAESGRLLYAIPIYAALAMFLAVGVGAIVRQTAGAVAILLLWPLVVESIVTVLPRVGEHVGPFLPFANANLFLTGDTMPGMDNFHWGPWGGIAYFAGFVAIVFAASIALVNSRDA</sequence>
<feature type="transmembrane region" description="Helical" evidence="1">
    <location>
        <begin position="18"/>
        <end position="37"/>
    </location>
</feature>
<keyword evidence="1" id="KW-0472">Membrane</keyword>
<dbReference type="EMBL" id="JACHWS010000002">
    <property type="protein sequence ID" value="MBB3037567.1"/>
    <property type="molecule type" value="Genomic_DNA"/>
</dbReference>
<keyword evidence="1" id="KW-0812">Transmembrane</keyword>
<protein>
    <submittedName>
        <fullName evidence="2">ABC-2 type transport system permease protein</fullName>
    </submittedName>
</protein>
<keyword evidence="1" id="KW-1133">Transmembrane helix</keyword>